<sequence>MKRNTFTETQIVKILKELDSGKQANDVARENSISKATLYNWRKKYSGMGASELAELKALKEENRRLKHMYAELALDHRLAKEIIEKKL</sequence>
<dbReference type="Pfam" id="PF01527">
    <property type="entry name" value="HTH_Tnp_1"/>
    <property type="match status" value="1"/>
</dbReference>
<dbReference type="PANTHER" id="PTHR33609:SF5">
    <property type="entry name" value="LOW CALCIUM RESPONSE LOCUS PROTEIN S"/>
    <property type="match status" value="1"/>
</dbReference>
<dbReference type="GO" id="GO:0003677">
    <property type="term" value="F:DNA binding"/>
    <property type="evidence" value="ECO:0007669"/>
    <property type="project" value="InterPro"/>
</dbReference>
<dbReference type="InterPro" id="IPR052546">
    <property type="entry name" value="Transposase_8_domain"/>
</dbReference>
<dbReference type="InterPro" id="IPR009057">
    <property type="entry name" value="Homeodomain-like_sf"/>
</dbReference>
<dbReference type="PANTHER" id="PTHR33609">
    <property type="entry name" value="LOW CALCIUM RESPONSE LOCUS PROTEIN S"/>
    <property type="match status" value="1"/>
</dbReference>
<comment type="caution">
    <text evidence="1">The sequence shown here is derived from an EMBL/GenBank/DDBJ whole genome shotgun (WGS) entry which is preliminary data.</text>
</comment>
<gene>
    <name evidence="1" type="ORF">L0661_23115</name>
</gene>
<dbReference type="GO" id="GO:0004803">
    <property type="term" value="F:transposase activity"/>
    <property type="evidence" value="ECO:0007669"/>
    <property type="project" value="InterPro"/>
</dbReference>
<dbReference type="InterPro" id="IPR002514">
    <property type="entry name" value="Transposase_8"/>
</dbReference>
<dbReference type="Proteomes" id="UP001139411">
    <property type="component" value="Unassembled WGS sequence"/>
</dbReference>
<proteinExistence type="predicted"/>
<accession>A0A9X1QHM8</accession>
<dbReference type="GO" id="GO:0006313">
    <property type="term" value="P:DNA transposition"/>
    <property type="evidence" value="ECO:0007669"/>
    <property type="project" value="InterPro"/>
</dbReference>
<dbReference type="SUPFAM" id="SSF46689">
    <property type="entry name" value="Homeodomain-like"/>
    <property type="match status" value="1"/>
</dbReference>
<evidence type="ECO:0000313" key="2">
    <source>
        <dbReference type="Proteomes" id="UP001139411"/>
    </source>
</evidence>
<dbReference type="Gene3D" id="1.10.10.60">
    <property type="entry name" value="Homeodomain-like"/>
    <property type="match status" value="1"/>
</dbReference>
<evidence type="ECO:0000313" key="1">
    <source>
        <dbReference type="EMBL" id="MCF2501231.1"/>
    </source>
</evidence>
<dbReference type="EMBL" id="JAKFFV010000018">
    <property type="protein sequence ID" value="MCF2501231.1"/>
    <property type="molecule type" value="Genomic_DNA"/>
</dbReference>
<reference evidence="1" key="1">
    <citation type="submission" date="2022-01" db="EMBL/GenBank/DDBJ databases">
        <title>Novel species in genus Dyadobacter.</title>
        <authorList>
            <person name="Ma C."/>
        </authorList>
    </citation>
    <scope>NUCLEOTIDE SEQUENCE</scope>
    <source>
        <strain evidence="1">CY357</strain>
    </source>
</reference>
<dbReference type="AlphaFoldDB" id="A0A9X1QHM8"/>
<organism evidence="1 2">
    <name type="scientific">Dyadobacter chenhuakuii</name>
    <dbReference type="NCBI Taxonomy" id="2909339"/>
    <lineage>
        <taxon>Bacteria</taxon>
        <taxon>Pseudomonadati</taxon>
        <taxon>Bacteroidota</taxon>
        <taxon>Cytophagia</taxon>
        <taxon>Cytophagales</taxon>
        <taxon>Spirosomataceae</taxon>
        <taxon>Dyadobacter</taxon>
    </lineage>
</organism>
<dbReference type="RefSeq" id="WP_235162022.1">
    <property type="nucleotide sequence ID" value="NZ_JAKFFV010000018.1"/>
</dbReference>
<name>A0A9X1QHM8_9BACT</name>
<protein>
    <submittedName>
        <fullName evidence="1">Transposase</fullName>
    </submittedName>
</protein>